<organism evidence="3 4">
    <name type="scientific">Ceratosolen solmsi marchali</name>
    <dbReference type="NCBI Taxonomy" id="326594"/>
    <lineage>
        <taxon>Eukaryota</taxon>
        <taxon>Metazoa</taxon>
        <taxon>Ecdysozoa</taxon>
        <taxon>Arthropoda</taxon>
        <taxon>Hexapoda</taxon>
        <taxon>Insecta</taxon>
        <taxon>Pterygota</taxon>
        <taxon>Neoptera</taxon>
        <taxon>Endopterygota</taxon>
        <taxon>Hymenoptera</taxon>
        <taxon>Apocrita</taxon>
        <taxon>Proctotrupomorpha</taxon>
        <taxon>Chalcidoidea</taxon>
        <taxon>Agaonidae</taxon>
        <taxon>Agaoninae</taxon>
        <taxon>Ceratosolen</taxon>
    </lineage>
</organism>
<evidence type="ECO:0000259" key="2">
    <source>
        <dbReference type="Pfam" id="PF22299"/>
    </source>
</evidence>
<evidence type="ECO:0000256" key="1">
    <source>
        <dbReference type="SAM" id="MobiDB-lite"/>
    </source>
</evidence>
<dbReference type="CDD" id="cd23525">
    <property type="entry name" value="Abraxas_2_insects"/>
    <property type="match status" value="1"/>
</dbReference>
<dbReference type="RefSeq" id="XP_011506353.1">
    <property type="nucleotide sequence ID" value="XM_011508051.1"/>
</dbReference>
<dbReference type="Pfam" id="PF22299">
    <property type="entry name" value="BRISC_FAM175B_helical"/>
    <property type="match status" value="1"/>
</dbReference>
<feature type="compositionally biased region" description="Low complexity" evidence="1">
    <location>
        <begin position="317"/>
        <end position="334"/>
    </location>
</feature>
<evidence type="ECO:0000313" key="3">
    <source>
        <dbReference type="Proteomes" id="UP000695007"/>
    </source>
</evidence>
<sequence length="386" mass="43843">MANDELLAMISGPALSLLLYENRRSHDQIGFLYGEIVEHINKIVTDSDRNIEYVKRHINIKSVEAYPISKPFYNSIGKLDEEILKNFLKDNIKQVVGWFHYRENLPIRASIRDKILHCQLSAFFSKINNIQRKDNFILCLMNSSVSAGGGTYKFKHHLFRYEKISSTKYKILPVPLKVNNLGADATKVDGYNYKPTLHSSHKSDAFDSIYASVKDNLINETSVDSVQIIQKAAENHLAKLIVEANKSDQLISDLQLELNELRQKQFIENCKSESLRRKNEKGESKLDNDLKLDSDESKKSLGLPNVCRLHESNTEASSSEKISSQSTQQSNITNSIRCECPDKYNSTTVSASFTDVEQLEVITESTIVSNGRKIDSRLPDHKDPEL</sequence>
<dbReference type="Proteomes" id="UP000695007">
    <property type="component" value="Unplaced"/>
</dbReference>
<gene>
    <name evidence="4" type="primary">LOC105368895</name>
</gene>
<dbReference type="GO" id="GO:0070536">
    <property type="term" value="P:protein K63-linked deubiquitination"/>
    <property type="evidence" value="ECO:0007669"/>
    <property type="project" value="TreeGrafter"/>
</dbReference>
<feature type="region of interest" description="Disordered" evidence="1">
    <location>
        <begin position="277"/>
        <end position="297"/>
    </location>
</feature>
<dbReference type="Pfam" id="PF21125">
    <property type="entry name" value="MPN_2A_DUB_like"/>
    <property type="match status" value="1"/>
</dbReference>
<dbReference type="InterPro" id="IPR055064">
    <property type="entry name" value="BRISC_FAM175B_helical"/>
</dbReference>
<dbReference type="PANTHER" id="PTHR31728:SF5">
    <property type="entry name" value="OS07G0540200 PROTEIN"/>
    <property type="match status" value="1"/>
</dbReference>
<dbReference type="KEGG" id="csol:105368895"/>
<dbReference type="InterPro" id="IPR023238">
    <property type="entry name" value="FAM175"/>
</dbReference>
<accession>A0AAJ6YXR3</accession>
<dbReference type="AlphaFoldDB" id="A0AAJ6YXR3"/>
<feature type="region of interest" description="Disordered" evidence="1">
    <location>
        <begin position="312"/>
        <end position="334"/>
    </location>
</feature>
<evidence type="ECO:0000313" key="4">
    <source>
        <dbReference type="RefSeq" id="XP_011506353.1"/>
    </source>
</evidence>
<dbReference type="GO" id="GO:0005634">
    <property type="term" value="C:nucleus"/>
    <property type="evidence" value="ECO:0007669"/>
    <property type="project" value="TreeGrafter"/>
</dbReference>
<dbReference type="PRINTS" id="PR02051">
    <property type="entry name" value="PROTEINF175"/>
</dbReference>
<dbReference type="GO" id="GO:0008608">
    <property type="term" value="P:attachment of spindle microtubules to kinetochore"/>
    <property type="evidence" value="ECO:0007669"/>
    <property type="project" value="TreeGrafter"/>
</dbReference>
<keyword evidence="3" id="KW-1185">Reference proteome</keyword>
<feature type="domain" description="BRISC complex subunit FAM175B helical" evidence="2">
    <location>
        <begin position="204"/>
        <end position="264"/>
    </location>
</feature>
<reference evidence="4" key="1">
    <citation type="submission" date="2025-08" db="UniProtKB">
        <authorList>
            <consortium name="RefSeq"/>
        </authorList>
    </citation>
    <scope>IDENTIFICATION</scope>
</reference>
<dbReference type="GeneID" id="105368895"/>
<dbReference type="GO" id="GO:0090307">
    <property type="term" value="P:mitotic spindle assembly"/>
    <property type="evidence" value="ECO:0007669"/>
    <property type="project" value="TreeGrafter"/>
</dbReference>
<proteinExistence type="predicted"/>
<protein>
    <submittedName>
        <fullName evidence="4">BRISC complex subunit Abro1-like</fullName>
    </submittedName>
</protein>
<dbReference type="GO" id="GO:0031593">
    <property type="term" value="F:polyubiquitin modification-dependent protein binding"/>
    <property type="evidence" value="ECO:0007669"/>
    <property type="project" value="TreeGrafter"/>
</dbReference>
<dbReference type="PANTHER" id="PTHR31728">
    <property type="entry name" value="ABRAXAS FAMILY MEMBER"/>
    <property type="match status" value="1"/>
</dbReference>
<dbReference type="GO" id="GO:0008017">
    <property type="term" value="F:microtubule binding"/>
    <property type="evidence" value="ECO:0007669"/>
    <property type="project" value="TreeGrafter"/>
</dbReference>
<name>A0AAJ6YXR3_9HYME</name>